<dbReference type="InterPro" id="IPR017476">
    <property type="entry name" value="UDP-Glc/GDP-Man"/>
</dbReference>
<dbReference type="SMART" id="SM00984">
    <property type="entry name" value="UDPG_MGDP_dh_C"/>
    <property type="match status" value="1"/>
</dbReference>
<feature type="domain" description="UDP-glucose/GDP-mannose dehydrogenase C-terminal" evidence="1">
    <location>
        <begin position="114"/>
        <end position="209"/>
    </location>
</feature>
<dbReference type="GO" id="GO:0051287">
    <property type="term" value="F:NAD binding"/>
    <property type="evidence" value="ECO:0007669"/>
    <property type="project" value="InterPro"/>
</dbReference>
<dbReference type="Gene3D" id="3.40.50.720">
    <property type="entry name" value="NAD(P)-binding Rossmann-like Domain"/>
    <property type="match status" value="1"/>
</dbReference>
<feature type="non-terminal residue" evidence="2">
    <location>
        <position position="1"/>
    </location>
</feature>
<reference evidence="2" key="1">
    <citation type="journal article" date="2014" name="Front. Microbiol.">
        <title>High frequency of phylogenetically diverse reductive dehalogenase-homologous genes in deep subseafloor sedimentary metagenomes.</title>
        <authorList>
            <person name="Kawai M."/>
            <person name="Futagami T."/>
            <person name="Toyoda A."/>
            <person name="Takaki Y."/>
            <person name="Nishi S."/>
            <person name="Hori S."/>
            <person name="Arai W."/>
            <person name="Tsubouchi T."/>
            <person name="Morono Y."/>
            <person name="Uchiyama I."/>
            <person name="Ito T."/>
            <person name="Fujiyama A."/>
            <person name="Inagaki F."/>
            <person name="Takami H."/>
        </authorList>
    </citation>
    <scope>NUCLEOTIDE SEQUENCE</scope>
    <source>
        <strain evidence="2">Expedition CK06-06</strain>
    </source>
</reference>
<dbReference type="GO" id="GO:0016616">
    <property type="term" value="F:oxidoreductase activity, acting on the CH-OH group of donors, NAD or NADP as acceptor"/>
    <property type="evidence" value="ECO:0007669"/>
    <property type="project" value="InterPro"/>
</dbReference>
<dbReference type="InterPro" id="IPR008927">
    <property type="entry name" value="6-PGluconate_DH-like_C_sf"/>
</dbReference>
<evidence type="ECO:0000259" key="1">
    <source>
        <dbReference type="SMART" id="SM00984"/>
    </source>
</evidence>
<dbReference type="Pfam" id="PF00984">
    <property type="entry name" value="UDPG_MGDP_dh"/>
    <property type="match status" value="1"/>
</dbReference>
<proteinExistence type="predicted"/>
<evidence type="ECO:0000313" key="2">
    <source>
        <dbReference type="EMBL" id="GAF76719.1"/>
    </source>
</evidence>
<dbReference type="GO" id="GO:0016628">
    <property type="term" value="F:oxidoreductase activity, acting on the CH-CH group of donors, NAD or NADP as acceptor"/>
    <property type="evidence" value="ECO:0007669"/>
    <property type="project" value="InterPro"/>
</dbReference>
<gene>
    <name evidence="2" type="ORF">S01H1_13546</name>
</gene>
<dbReference type="PIRSF" id="PIRSF000124">
    <property type="entry name" value="UDPglc_GDPman_dh"/>
    <property type="match status" value="1"/>
</dbReference>
<comment type="caution">
    <text evidence="2">The sequence shown here is derived from an EMBL/GenBank/DDBJ whole genome shotgun (WGS) entry which is preliminary data.</text>
</comment>
<dbReference type="InterPro" id="IPR014027">
    <property type="entry name" value="UDP-Glc/GDP-Man_DH_C"/>
</dbReference>
<dbReference type="PANTHER" id="PTHR43491:SF1">
    <property type="entry name" value="UDP-N-ACETYL-D-MANNOSAMINE DEHYDROGENASE"/>
    <property type="match status" value="1"/>
</dbReference>
<dbReference type="GO" id="GO:0000271">
    <property type="term" value="P:polysaccharide biosynthetic process"/>
    <property type="evidence" value="ECO:0007669"/>
    <property type="project" value="InterPro"/>
</dbReference>
<organism evidence="2">
    <name type="scientific">marine sediment metagenome</name>
    <dbReference type="NCBI Taxonomy" id="412755"/>
    <lineage>
        <taxon>unclassified sequences</taxon>
        <taxon>metagenomes</taxon>
        <taxon>ecological metagenomes</taxon>
    </lineage>
</organism>
<dbReference type="PIRSF" id="PIRSF500136">
    <property type="entry name" value="UDP_ManNAc_DH"/>
    <property type="match status" value="1"/>
</dbReference>
<dbReference type="InterPro" id="IPR036220">
    <property type="entry name" value="UDP-Glc/GDP-Man_DH_C_sf"/>
</dbReference>
<dbReference type="PANTHER" id="PTHR43491">
    <property type="entry name" value="UDP-N-ACETYL-D-MANNOSAMINE DEHYDROGENASE"/>
    <property type="match status" value="1"/>
</dbReference>
<dbReference type="AlphaFoldDB" id="X0S6T3"/>
<accession>X0S6T3</accession>
<dbReference type="InterPro" id="IPR028359">
    <property type="entry name" value="UDP_ManNAc/GlcNAc_DH"/>
</dbReference>
<protein>
    <recommendedName>
        <fullName evidence="1">UDP-glucose/GDP-mannose dehydrogenase C-terminal domain-containing protein</fullName>
    </recommendedName>
</protein>
<dbReference type="InterPro" id="IPR014026">
    <property type="entry name" value="UDP-Glc/GDP-Man_DH_dimer"/>
</dbReference>
<sequence>TKVFENTFRFVNIGLANELAQVCSSLRISPREVLDAASTKPFGFMRHSPGPGVGGRCIPLAPRYFRWTAQQQGVGSKITDAAIAVNDRRPELVAKETVARVHEALAGQARPVVLIVGMAYKPGVGDVRGSVALTIASLLKNAGLRVQYHDPFVPTIAIDGERLASLPLTEDSIRSADCTLILCPHDEIDYEAIKTHSRCVLDPINMISSGLQRDLPS</sequence>
<name>X0S6T3_9ZZZZ</name>
<dbReference type="Pfam" id="PF03720">
    <property type="entry name" value="UDPG_MGDP_dh_C"/>
    <property type="match status" value="1"/>
</dbReference>
<dbReference type="EMBL" id="BARS01006994">
    <property type="protein sequence ID" value="GAF76719.1"/>
    <property type="molecule type" value="Genomic_DNA"/>
</dbReference>
<dbReference type="SUPFAM" id="SSF52413">
    <property type="entry name" value="UDP-glucose/GDP-mannose dehydrogenase C-terminal domain"/>
    <property type="match status" value="1"/>
</dbReference>
<dbReference type="SUPFAM" id="SSF48179">
    <property type="entry name" value="6-phosphogluconate dehydrogenase C-terminal domain-like"/>
    <property type="match status" value="1"/>
</dbReference>